<evidence type="ECO:0000313" key="3">
    <source>
        <dbReference type="Proteomes" id="UP000256964"/>
    </source>
</evidence>
<keyword evidence="3" id="KW-1185">Reference proteome</keyword>
<reference evidence="2 3" key="1">
    <citation type="journal article" date="2018" name="Biotechnol. Biofuels">
        <title>Integrative visual omics of the white-rot fungus Polyporus brumalis exposes the biotechnological potential of its oxidative enzymes for delignifying raw plant biomass.</title>
        <authorList>
            <person name="Miyauchi S."/>
            <person name="Rancon A."/>
            <person name="Drula E."/>
            <person name="Hage H."/>
            <person name="Chaduli D."/>
            <person name="Favel A."/>
            <person name="Grisel S."/>
            <person name="Henrissat B."/>
            <person name="Herpoel-Gimbert I."/>
            <person name="Ruiz-Duenas F.J."/>
            <person name="Chevret D."/>
            <person name="Hainaut M."/>
            <person name="Lin J."/>
            <person name="Wang M."/>
            <person name="Pangilinan J."/>
            <person name="Lipzen A."/>
            <person name="Lesage-Meessen L."/>
            <person name="Navarro D."/>
            <person name="Riley R."/>
            <person name="Grigoriev I.V."/>
            <person name="Zhou S."/>
            <person name="Raouche S."/>
            <person name="Rosso M.N."/>
        </authorList>
    </citation>
    <scope>NUCLEOTIDE SEQUENCE [LARGE SCALE GENOMIC DNA]</scope>
    <source>
        <strain evidence="2 3">BRFM 1820</strain>
    </source>
</reference>
<proteinExistence type="predicted"/>
<feature type="non-terminal residue" evidence="2">
    <location>
        <position position="149"/>
    </location>
</feature>
<dbReference type="GO" id="GO:0003677">
    <property type="term" value="F:DNA binding"/>
    <property type="evidence" value="ECO:0007669"/>
    <property type="project" value="UniProtKB-KW"/>
</dbReference>
<dbReference type="Gene3D" id="1.10.150.130">
    <property type="match status" value="1"/>
</dbReference>
<name>A0A371D5Y5_9APHY</name>
<evidence type="ECO:0000256" key="1">
    <source>
        <dbReference type="ARBA" id="ARBA00023125"/>
    </source>
</evidence>
<dbReference type="InterPro" id="IPR010998">
    <property type="entry name" value="Integrase_recombinase_N"/>
</dbReference>
<dbReference type="SUPFAM" id="SSF47823">
    <property type="entry name" value="lambda integrase-like, N-terminal domain"/>
    <property type="match status" value="1"/>
</dbReference>
<organism evidence="2 3">
    <name type="scientific">Lentinus brumalis</name>
    <dbReference type="NCBI Taxonomy" id="2498619"/>
    <lineage>
        <taxon>Eukaryota</taxon>
        <taxon>Fungi</taxon>
        <taxon>Dikarya</taxon>
        <taxon>Basidiomycota</taxon>
        <taxon>Agaricomycotina</taxon>
        <taxon>Agaricomycetes</taxon>
        <taxon>Polyporales</taxon>
        <taxon>Polyporaceae</taxon>
        <taxon>Lentinus</taxon>
    </lineage>
</organism>
<gene>
    <name evidence="2" type="ORF">OH76DRAFT_1305556</name>
</gene>
<dbReference type="STRING" id="139420.A0A371D5Y5"/>
<feature type="non-terminal residue" evidence="2">
    <location>
        <position position="1"/>
    </location>
</feature>
<dbReference type="AlphaFoldDB" id="A0A371D5Y5"/>
<dbReference type="Proteomes" id="UP000256964">
    <property type="component" value="Unassembled WGS sequence"/>
</dbReference>
<keyword evidence="1" id="KW-0238">DNA-binding</keyword>
<dbReference type="EMBL" id="KZ857415">
    <property type="protein sequence ID" value="RDX47953.1"/>
    <property type="molecule type" value="Genomic_DNA"/>
</dbReference>
<evidence type="ECO:0000313" key="2">
    <source>
        <dbReference type="EMBL" id="RDX47953.1"/>
    </source>
</evidence>
<accession>A0A371D5Y5</accession>
<dbReference type="OrthoDB" id="3254696at2759"/>
<sequence length="149" mass="16660">ASLRDTTLSGYGSGLRKYHLFCDIFSIGEDDRLPASFEILHSFCLWAVAEPSECDAAAKYLDAVRAWHIAQGWPPPLSEADRERINWSLRGLENMQAQRRTRPPRPPVTLHMLGALKSSLNLSNPFEACIWAIASSAFWGLLRFGEATV</sequence>
<protein>
    <submittedName>
        <fullName evidence="2">Uncharacterized protein</fullName>
    </submittedName>
</protein>